<name>A0AAV9J5B2_9PEZI</name>
<dbReference type="Pfam" id="PF00128">
    <property type="entry name" value="Alpha-amylase"/>
    <property type="match status" value="1"/>
</dbReference>
<dbReference type="PANTHER" id="PTHR10357">
    <property type="entry name" value="ALPHA-AMYLASE FAMILY MEMBER"/>
    <property type="match status" value="1"/>
</dbReference>
<keyword evidence="19" id="KW-1185">Reference proteome</keyword>
<feature type="binding site" evidence="15">
    <location>
        <position position="371"/>
    </location>
    <ligand>
        <name>substrate</name>
    </ligand>
</feature>
<dbReference type="PANTHER" id="PTHR10357:SF218">
    <property type="entry name" value="ALPHA-AMYLASE"/>
    <property type="match status" value="1"/>
</dbReference>
<dbReference type="InterPro" id="IPR013780">
    <property type="entry name" value="Glyco_hydro_b"/>
</dbReference>
<evidence type="ECO:0000256" key="6">
    <source>
        <dbReference type="ARBA" id="ARBA00022801"/>
    </source>
</evidence>
<evidence type="ECO:0000256" key="7">
    <source>
        <dbReference type="ARBA" id="ARBA00022837"/>
    </source>
</evidence>
<evidence type="ECO:0000313" key="18">
    <source>
        <dbReference type="EMBL" id="KAK4540157.1"/>
    </source>
</evidence>
<evidence type="ECO:0000256" key="3">
    <source>
        <dbReference type="ARBA" id="ARBA00008061"/>
    </source>
</evidence>
<proteinExistence type="inferred from homology"/>
<feature type="disulfide bond" evidence="14">
    <location>
        <begin position="264"/>
        <end position="307"/>
    </location>
</feature>
<dbReference type="GO" id="GO:0004556">
    <property type="term" value="F:alpha-amylase activity"/>
    <property type="evidence" value="ECO:0007669"/>
    <property type="project" value="UniProtKB-EC"/>
</dbReference>
<evidence type="ECO:0000256" key="1">
    <source>
        <dbReference type="ARBA" id="ARBA00000548"/>
    </source>
</evidence>
<gene>
    <name evidence="18" type="ORF">LTR36_009743</name>
</gene>
<dbReference type="InterPro" id="IPR006047">
    <property type="entry name" value="GH13_cat_dom"/>
</dbReference>
<dbReference type="PIRSF" id="PIRSF001024">
    <property type="entry name" value="Alph-amyl_fung"/>
    <property type="match status" value="1"/>
</dbReference>
<dbReference type="InterPro" id="IPR017853">
    <property type="entry name" value="GH"/>
</dbReference>
<sequence length="526" mass="57074">MFSKSIITTAALSLALCQQAFAASAADWRSRSIYQVLTDRFARSDGSTTATCNTADRAYCGGSYVGIQNHLDYIQNMGFDAVWISPVTAQVQGSTADGYAYHGYWQQNLYELNSNFGTADDLKALSAALHARGMYLMVDVVVNHNGYNGAPSTVDYSVFNPFNDESYYHPYCSIDYSDTGNTTNIEQCWVGDTSVPLPDLRTEDADVAAGYQTWITQLVSDYSIDGLRIDTSMEVNTGFWAGFSAAAGVYMVGEVDEADATYVCSFQDYLPGVLNYGTYFPLVSAFSSTSGSISDLSDMVTTVKGSCADTSLLGTFSENHDQPRFASLTSDMALAQNVITFTLLADGIPIIYEGQEQHYNALGGNSDPYNREAVWLSDYNQEATLYELITTLNKIRKQAISDDSTYLTYQNYPIYTDTTTIAMRKGKMVTVLSNKGASGASYTQSIASGYASGTQVTELLACTTLTADSSGNLVVPMAAGAARVYYPTSSLSGSGLCGASTKKLRFMPRPKPKFVKKPKVKTMFKA</sequence>
<organism evidence="18 19">
    <name type="scientific">Oleoguttula mirabilis</name>
    <dbReference type="NCBI Taxonomy" id="1507867"/>
    <lineage>
        <taxon>Eukaryota</taxon>
        <taxon>Fungi</taxon>
        <taxon>Dikarya</taxon>
        <taxon>Ascomycota</taxon>
        <taxon>Pezizomycotina</taxon>
        <taxon>Dothideomycetes</taxon>
        <taxon>Dothideomycetidae</taxon>
        <taxon>Mycosphaerellales</taxon>
        <taxon>Teratosphaeriaceae</taxon>
        <taxon>Oleoguttula</taxon>
    </lineage>
</organism>
<evidence type="ECO:0000256" key="8">
    <source>
        <dbReference type="ARBA" id="ARBA00023157"/>
    </source>
</evidence>
<feature type="site" description="Transition state stabilizer" evidence="13">
    <location>
        <position position="321"/>
    </location>
</feature>
<dbReference type="Gene3D" id="3.20.20.80">
    <property type="entry name" value="Glycosidases"/>
    <property type="match status" value="1"/>
</dbReference>
<keyword evidence="16" id="KW-0732">Signal</keyword>
<feature type="active site" description="Proton donor" evidence="12">
    <location>
        <position position="254"/>
    </location>
</feature>
<dbReference type="SMART" id="SM00642">
    <property type="entry name" value="Aamy"/>
    <property type="match status" value="1"/>
</dbReference>
<evidence type="ECO:0000256" key="13">
    <source>
        <dbReference type="PIRSR" id="PIRSR001024-2"/>
    </source>
</evidence>
<reference evidence="18 19" key="1">
    <citation type="submission" date="2021-11" db="EMBL/GenBank/DDBJ databases">
        <title>Black yeast isolated from Biological Soil Crust.</title>
        <authorList>
            <person name="Kurbessoian T."/>
        </authorList>
    </citation>
    <scope>NUCLEOTIDE SEQUENCE [LARGE SCALE GENOMIC DNA]</scope>
    <source>
        <strain evidence="18 19">CCFEE 5522</strain>
    </source>
</reference>
<feature type="disulfide bond" evidence="14">
    <location>
        <begin position="52"/>
        <end position="60"/>
    </location>
</feature>
<feature type="domain" description="Glycosyl hydrolase family 13 catalytic" evidence="17">
    <location>
        <begin position="35"/>
        <end position="396"/>
    </location>
</feature>
<keyword evidence="6" id="KW-0378">Hydrolase</keyword>
<protein>
    <recommendedName>
        <fullName evidence="4">alpha-amylase</fullName>
        <ecNumber evidence="4">3.2.1.1</ecNumber>
    </recommendedName>
</protein>
<dbReference type="Pfam" id="PF09260">
    <property type="entry name" value="A_amylase_dom_C"/>
    <property type="match status" value="1"/>
</dbReference>
<feature type="signal peptide" evidence="16">
    <location>
        <begin position="1"/>
        <end position="22"/>
    </location>
</feature>
<keyword evidence="8 14" id="KW-1015">Disulfide bond</keyword>
<evidence type="ECO:0000259" key="17">
    <source>
        <dbReference type="SMART" id="SM00642"/>
    </source>
</evidence>
<dbReference type="CDD" id="cd11319">
    <property type="entry name" value="AmyAc_euk_AmyA"/>
    <property type="match status" value="1"/>
</dbReference>
<keyword evidence="11" id="KW-0326">Glycosidase</keyword>
<feature type="active site" description="Nucleophile" evidence="12">
    <location>
        <position position="230"/>
    </location>
</feature>
<keyword evidence="5" id="KW-0479">Metal-binding</keyword>
<evidence type="ECO:0000256" key="14">
    <source>
        <dbReference type="PIRSR" id="PIRSR001024-4"/>
    </source>
</evidence>
<comment type="catalytic activity">
    <reaction evidence="1">
        <text>Endohydrolysis of (1-&gt;4)-alpha-D-glucosidic linkages in polysaccharides containing three or more (1-&gt;4)-alpha-linked D-glucose units.</text>
        <dbReference type="EC" id="3.2.1.1"/>
    </reaction>
</comment>
<evidence type="ECO:0000256" key="4">
    <source>
        <dbReference type="ARBA" id="ARBA00012595"/>
    </source>
</evidence>
<evidence type="ECO:0000256" key="2">
    <source>
        <dbReference type="ARBA" id="ARBA00001913"/>
    </source>
</evidence>
<feature type="disulfide bond" evidence="14">
    <location>
        <begin position="462"/>
        <end position="497"/>
    </location>
</feature>
<keyword evidence="7" id="KW-0106">Calcium</keyword>
<dbReference type="SUPFAM" id="SSF51445">
    <property type="entry name" value="(Trans)glycosidases"/>
    <property type="match status" value="1"/>
</dbReference>
<feature type="disulfide bond" evidence="14">
    <location>
        <begin position="172"/>
        <end position="188"/>
    </location>
</feature>
<feature type="binding site" evidence="15">
    <location>
        <position position="321"/>
    </location>
    <ligand>
        <name>substrate</name>
    </ligand>
</feature>
<comment type="caution">
    <text evidence="18">The sequence shown here is derived from an EMBL/GenBank/DDBJ whole genome shotgun (WGS) entry which is preliminary data.</text>
</comment>
<evidence type="ECO:0000256" key="10">
    <source>
        <dbReference type="ARBA" id="ARBA00023277"/>
    </source>
</evidence>
<dbReference type="AlphaFoldDB" id="A0AAV9J5B2"/>
<dbReference type="Gene3D" id="2.60.40.1180">
    <property type="entry name" value="Golgi alpha-mannosidase II"/>
    <property type="match status" value="1"/>
</dbReference>
<feature type="binding site" evidence="15">
    <location>
        <position position="105"/>
    </location>
    <ligand>
        <name>substrate</name>
    </ligand>
</feature>
<dbReference type="InterPro" id="IPR015340">
    <property type="entry name" value="A_amylase_C_dom"/>
</dbReference>
<feature type="binding site" evidence="15">
    <location>
        <position position="228"/>
    </location>
    <ligand>
        <name>substrate</name>
    </ligand>
</feature>
<dbReference type="GO" id="GO:0005509">
    <property type="term" value="F:calcium ion binding"/>
    <property type="evidence" value="ECO:0007669"/>
    <property type="project" value="InterPro"/>
</dbReference>
<keyword evidence="10" id="KW-0119">Carbohydrate metabolism</keyword>
<evidence type="ECO:0000256" key="12">
    <source>
        <dbReference type="PIRSR" id="PIRSR001024-1"/>
    </source>
</evidence>
<dbReference type="EMBL" id="JAVFHQ010000073">
    <property type="protein sequence ID" value="KAK4540157.1"/>
    <property type="molecule type" value="Genomic_DNA"/>
</dbReference>
<feature type="binding site" evidence="15">
    <location>
        <position position="144"/>
    </location>
    <ligand>
        <name>substrate</name>
    </ligand>
</feature>
<comment type="similarity">
    <text evidence="3">Belongs to the glycosyl hydrolase 13 family.</text>
</comment>
<evidence type="ECO:0000256" key="9">
    <source>
        <dbReference type="ARBA" id="ARBA00023180"/>
    </source>
</evidence>
<comment type="cofactor">
    <cofactor evidence="2">
        <name>Ca(2+)</name>
        <dbReference type="ChEBI" id="CHEBI:29108"/>
    </cofactor>
</comment>
<keyword evidence="9" id="KW-0325">Glycoprotein</keyword>
<evidence type="ECO:0000256" key="15">
    <source>
        <dbReference type="PIRSR" id="PIRSR001024-5"/>
    </source>
</evidence>
<evidence type="ECO:0000313" key="19">
    <source>
        <dbReference type="Proteomes" id="UP001324427"/>
    </source>
</evidence>
<dbReference type="GO" id="GO:0016052">
    <property type="term" value="P:carbohydrate catabolic process"/>
    <property type="evidence" value="ECO:0007669"/>
    <property type="project" value="InterPro"/>
</dbReference>
<dbReference type="InterPro" id="IPR013777">
    <property type="entry name" value="A-amylase-like"/>
</dbReference>
<accession>A0AAV9J5B2</accession>
<evidence type="ECO:0000256" key="11">
    <source>
        <dbReference type="ARBA" id="ARBA00023295"/>
    </source>
</evidence>
<evidence type="ECO:0000256" key="16">
    <source>
        <dbReference type="SAM" id="SignalP"/>
    </source>
</evidence>
<evidence type="ECO:0000256" key="5">
    <source>
        <dbReference type="ARBA" id="ARBA00022723"/>
    </source>
</evidence>
<dbReference type="FunFam" id="3.20.20.80:FF:000120">
    <property type="entry name" value="Alpha-amylase A"/>
    <property type="match status" value="1"/>
</dbReference>
<dbReference type="Proteomes" id="UP001324427">
    <property type="component" value="Unassembled WGS sequence"/>
</dbReference>
<feature type="chain" id="PRO_5043462939" description="alpha-amylase" evidence="16">
    <location>
        <begin position="23"/>
        <end position="526"/>
    </location>
</feature>
<dbReference type="EC" id="3.2.1.1" evidence="4"/>
<dbReference type="SUPFAM" id="SSF51011">
    <property type="entry name" value="Glycosyl hydrolase domain"/>
    <property type="match status" value="1"/>
</dbReference>